<dbReference type="CDD" id="cd05666">
    <property type="entry name" value="M20_Acy1-like"/>
    <property type="match status" value="1"/>
</dbReference>
<dbReference type="Pfam" id="PF01546">
    <property type="entry name" value="Peptidase_M20"/>
    <property type="match status" value="1"/>
</dbReference>
<dbReference type="GO" id="GO:0019877">
    <property type="term" value="P:diaminopimelate biosynthetic process"/>
    <property type="evidence" value="ECO:0007669"/>
    <property type="project" value="UniProtKB-ARBA"/>
</dbReference>
<dbReference type="InterPro" id="IPR002933">
    <property type="entry name" value="Peptidase_M20"/>
</dbReference>
<organism evidence="4 5">
    <name type="scientific">Paenochrobactrum gallinarii</name>
    <dbReference type="NCBI Taxonomy" id="643673"/>
    <lineage>
        <taxon>Bacteria</taxon>
        <taxon>Pseudomonadati</taxon>
        <taxon>Pseudomonadota</taxon>
        <taxon>Alphaproteobacteria</taxon>
        <taxon>Hyphomicrobiales</taxon>
        <taxon>Brucellaceae</taxon>
        <taxon>Paenochrobactrum</taxon>
    </lineage>
</organism>
<feature type="domain" description="Peptidase M20 dimerisation" evidence="3">
    <location>
        <begin position="187"/>
        <end position="281"/>
    </location>
</feature>
<evidence type="ECO:0000259" key="3">
    <source>
        <dbReference type="Pfam" id="PF07687"/>
    </source>
</evidence>
<dbReference type="InterPro" id="IPR036264">
    <property type="entry name" value="Bact_exopeptidase_dim_dom"/>
</dbReference>
<dbReference type="NCBIfam" id="TIGR01891">
    <property type="entry name" value="amidohydrolases"/>
    <property type="match status" value="1"/>
</dbReference>
<feature type="binding site" evidence="2">
    <location>
        <position position="138"/>
    </location>
    <ligand>
        <name>Mn(2+)</name>
        <dbReference type="ChEBI" id="CHEBI:29035"/>
        <label>2</label>
    </ligand>
</feature>
<dbReference type="GO" id="GO:0050118">
    <property type="term" value="F:N-acetyldiaminopimelate deacetylase activity"/>
    <property type="evidence" value="ECO:0007669"/>
    <property type="project" value="UniProtKB-ARBA"/>
</dbReference>
<feature type="binding site" evidence="2">
    <location>
        <position position="359"/>
    </location>
    <ligand>
        <name>Mn(2+)</name>
        <dbReference type="ChEBI" id="CHEBI:29035"/>
        <label>2</label>
    </ligand>
</feature>
<dbReference type="SUPFAM" id="SSF53187">
    <property type="entry name" value="Zn-dependent exopeptidases"/>
    <property type="match status" value="1"/>
</dbReference>
<proteinExistence type="predicted"/>
<dbReference type="GO" id="GO:0047980">
    <property type="term" value="F:hippurate hydrolase activity"/>
    <property type="evidence" value="ECO:0007669"/>
    <property type="project" value="UniProtKB-EC"/>
</dbReference>
<evidence type="ECO:0000313" key="4">
    <source>
        <dbReference type="EMBL" id="MBB6260373.1"/>
    </source>
</evidence>
<dbReference type="InterPro" id="IPR011650">
    <property type="entry name" value="Peptidase_M20_dimer"/>
</dbReference>
<keyword evidence="2" id="KW-0464">Manganese</keyword>
<evidence type="ECO:0000313" key="5">
    <source>
        <dbReference type="Proteomes" id="UP000555393"/>
    </source>
</evidence>
<keyword evidence="5" id="KW-1185">Reference proteome</keyword>
<comment type="caution">
    <text evidence="4">The sequence shown here is derived from an EMBL/GenBank/DDBJ whole genome shotgun (WGS) entry which is preliminary data.</text>
</comment>
<dbReference type="GO" id="GO:0046872">
    <property type="term" value="F:metal ion binding"/>
    <property type="evidence" value="ECO:0007669"/>
    <property type="project" value="UniProtKB-KW"/>
</dbReference>
<dbReference type="PIRSF" id="PIRSF005962">
    <property type="entry name" value="Pept_M20D_amidohydro"/>
    <property type="match status" value="1"/>
</dbReference>
<dbReference type="EC" id="3.5.1.32" evidence="4"/>
<dbReference type="Gene3D" id="3.30.70.360">
    <property type="match status" value="1"/>
</dbReference>
<dbReference type="AlphaFoldDB" id="A0A841LQN3"/>
<accession>A0A841LQN3</accession>
<keyword evidence="1 4" id="KW-0378">Hydrolase</keyword>
<protein>
    <submittedName>
        <fullName evidence="4">Hippurate hydrolase</fullName>
        <ecNumber evidence="4">3.5.1.32</ecNumber>
    </submittedName>
</protein>
<dbReference type="PANTHER" id="PTHR11014:SF63">
    <property type="entry name" value="METALLOPEPTIDASE, PUTATIVE (AFU_ORTHOLOGUE AFUA_6G09600)-RELATED"/>
    <property type="match status" value="1"/>
</dbReference>
<dbReference type="SUPFAM" id="SSF55031">
    <property type="entry name" value="Bacterial exopeptidase dimerisation domain"/>
    <property type="match status" value="1"/>
</dbReference>
<keyword evidence="2" id="KW-0479">Metal-binding</keyword>
<evidence type="ECO:0000256" key="1">
    <source>
        <dbReference type="ARBA" id="ARBA00022801"/>
    </source>
</evidence>
<dbReference type="RefSeq" id="WP_184220522.1">
    <property type="nucleotide sequence ID" value="NZ_JACIIU010000002.1"/>
</dbReference>
<feature type="binding site" evidence="2">
    <location>
        <position position="164"/>
    </location>
    <ligand>
        <name>Mn(2+)</name>
        <dbReference type="ChEBI" id="CHEBI:29035"/>
        <label>2</label>
    </ligand>
</feature>
<gene>
    <name evidence="4" type="ORF">FHS77_000897</name>
</gene>
<dbReference type="Pfam" id="PF07687">
    <property type="entry name" value="M20_dimer"/>
    <property type="match status" value="1"/>
</dbReference>
<reference evidence="4 5" key="1">
    <citation type="submission" date="2020-08" db="EMBL/GenBank/DDBJ databases">
        <title>Genomic Encyclopedia of Type Strains, Phase IV (KMG-IV): sequencing the most valuable type-strain genomes for metagenomic binning, comparative biology and taxonomic classification.</title>
        <authorList>
            <person name="Goeker M."/>
        </authorList>
    </citation>
    <scope>NUCLEOTIDE SEQUENCE [LARGE SCALE GENOMIC DNA]</scope>
    <source>
        <strain evidence="4 5">DSM 22336</strain>
    </source>
</reference>
<evidence type="ECO:0000256" key="2">
    <source>
        <dbReference type="PIRSR" id="PIRSR005962-1"/>
    </source>
</evidence>
<feature type="binding site" evidence="2">
    <location>
        <position position="103"/>
    </location>
    <ligand>
        <name>Mn(2+)</name>
        <dbReference type="ChEBI" id="CHEBI:29035"/>
        <label>2</label>
    </ligand>
</feature>
<dbReference type="InterPro" id="IPR017439">
    <property type="entry name" value="Amidohydrolase"/>
</dbReference>
<dbReference type="Gene3D" id="3.40.630.10">
    <property type="entry name" value="Zn peptidases"/>
    <property type="match status" value="1"/>
</dbReference>
<dbReference type="FunFam" id="3.30.70.360:FF:000001">
    <property type="entry name" value="N-acetyldiaminopimelate deacetylase"/>
    <property type="match status" value="1"/>
</dbReference>
<dbReference type="PANTHER" id="PTHR11014">
    <property type="entry name" value="PEPTIDASE M20 FAMILY MEMBER"/>
    <property type="match status" value="1"/>
</dbReference>
<name>A0A841LQN3_9HYPH</name>
<feature type="binding site" evidence="2">
    <location>
        <position position="105"/>
    </location>
    <ligand>
        <name>Mn(2+)</name>
        <dbReference type="ChEBI" id="CHEBI:29035"/>
        <label>2</label>
    </ligand>
</feature>
<comment type="cofactor">
    <cofactor evidence="2">
        <name>Mn(2+)</name>
        <dbReference type="ChEBI" id="CHEBI:29035"/>
    </cofactor>
    <text evidence="2">The Mn(2+) ion enhances activity.</text>
</comment>
<dbReference type="Proteomes" id="UP000555393">
    <property type="component" value="Unassembled WGS sequence"/>
</dbReference>
<sequence length="388" mass="41513">MTVLEYFNSIHDEVTAWRRSLHTMPELLYDLPKTSGFVAEKLREFGVDEITENIAQSGIVAVIKGTHDGTKRVGLRADMDALPIAEQTNLAYASRHEGLMHACGHDGHTAMLLGAARYLCENRDFAGSVVLIFQPAEETGAGGKAMIDEGLFKKWPVDAIYGLHNQPGVEIGHFICRKGPMLASSDEFDITIHGKGGHAAAPQTAIDPLMVASSILSAAQAIVARNLSPFDSAALSVTRLEAGDSYNTIPPVATMSGTIRTLNEKARAMMKERLKQVVEHSAALHGATAELNIKTGYPVLDNTPANAAFIADVARSIVPESQVNGDCTPILASEDFAFMLQEVPGAYMLMGNGETASLHNAAYDFNDAAIPYGSSFLVTAALNTLNEA</sequence>
<dbReference type="EMBL" id="JACIIU010000002">
    <property type="protein sequence ID" value="MBB6260373.1"/>
    <property type="molecule type" value="Genomic_DNA"/>
</dbReference>